<organism evidence="1 2">
    <name type="scientific">Ambrosiozyma monospora</name>
    <name type="common">Yeast</name>
    <name type="synonym">Endomycopsis monosporus</name>
    <dbReference type="NCBI Taxonomy" id="43982"/>
    <lineage>
        <taxon>Eukaryota</taxon>
        <taxon>Fungi</taxon>
        <taxon>Dikarya</taxon>
        <taxon>Ascomycota</taxon>
        <taxon>Saccharomycotina</taxon>
        <taxon>Pichiomycetes</taxon>
        <taxon>Pichiales</taxon>
        <taxon>Pichiaceae</taxon>
        <taxon>Ambrosiozyma</taxon>
    </lineage>
</organism>
<evidence type="ECO:0000313" key="2">
    <source>
        <dbReference type="Proteomes" id="UP001165063"/>
    </source>
</evidence>
<gene>
    <name evidence="1" type="ORF">Amon01_000376000</name>
</gene>
<dbReference type="Proteomes" id="UP001165063">
    <property type="component" value="Unassembled WGS sequence"/>
</dbReference>
<sequence length="86" mass="9681">MLMDLIQRDLVVFVISKVKRYMANEVNDEKAGANKTQMFLMSTGNPIAFKAEKITEEVTIKPGYNVPPVTLPKGYQVLSSNQFKKS</sequence>
<keyword evidence="2" id="KW-1185">Reference proteome</keyword>
<name>A0A9W6YX27_AMBMO</name>
<evidence type="ECO:0000313" key="1">
    <source>
        <dbReference type="EMBL" id="GMG29744.1"/>
    </source>
</evidence>
<proteinExistence type="predicted"/>
<comment type="caution">
    <text evidence="1">The sequence shown here is derived from an EMBL/GenBank/DDBJ whole genome shotgun (WGS) entry which is preliminary data.</text>
</comment>
<accession>A0A9W6YX27</accession>
<reference evidence="1" key="1">
    <citation type="submission" date="2023-04" db="EMBL/GenBank/DDBJ databases">
        <title>Ambrosiozyma monospora NBRC 1965.</title>
        <authorList>
            <person name="Ichikawa N."/>
            <person name="Sato H."/>
            <person name="Tonouchi N."/>
        </authorList>
    </citation>
    <scope>NUCLEOTIDE SEQUENCE</scope>
    <source>
        <strain evidence="1">NBRC 1965</strain>
    </source>
</reference>
<protein>
    <submittedName>
        <fullName evidence="1">Unnamed protein product</fullName>
    </submittedName>
</protein>
<dbReference type="AlphaFoldDB" id="A0A9W6YX27"/>
<dbReference type="EMBL" id="BSXU01001664">
    <property type="protein sequence ID" value="GMG29744.1"/>
    <property type="molecule type" value="Genomic_DNA"/>
</dbReference>